<dbReference type="Proteomes" id="UP000002791">
    <property type="component" value="Chromosome"/>
</dbReference>
<dbReference type="HOGENOM" id="CLU_123365_0_0_11"/>
<evidence type="ECO:0000313" key="7">
    <source>
        <dbReference type="EMBL" id="EHR61395.1"/>
    </source>
</evidence>
<sequence>MHKRHLLTALASAVALFVTGCGSDPAKDGSVNPLFNELLDRPDIETVQRDYLALLELVRNRLVSDLGLEPFVLDAEEPISGSACPGELSTVREAEVRHIAASRSPGNLADEDWPRAVELVTELAAEKGFTDPRTVVDRPGDHEVALYDPYGAELIFGTAKNTIVSLSTGCHLTSEAHRRGSPAPEEPLY</sequence>
<dbReference type="AlphaFoldDB" id="H5XEC7"/>
<evidence type="ECO:0000256" key="3">
    <source>
        <dbReference type="ARBA" id="ARBA00022729"/>
    </source>
</evidence>
<dbReference type="STRING" id="882082.SaccyDRAFT_2533"/>
<comment type="subcellular location">
    <subcellularLocation>
        <location evidence="1">Cell membrane</location>
        <topology evidence="1">Lipid-anchor</topology>
    </subcellularLocation>
</comment>
<keyword evidence="3" id="KW-0732">Signal</keyword>
<dbReference type="OrthoDB" id="3692710at2"/>
<reference evidence="7 8" key="1">
    <citation type="submission" date="2011-11" db="EMBL/GenBank/DDBJ databases">
        <title>The Noncontiguous Finished sequence of Saccharomonospora cyanea NA-134.</title>
        <authorList>
            <consortium name="US DOE Joint Genome Institute"/>
            <person name="Lucas S."/>
            <person name="Han J."/>
            <person name="Lapidus A."/>
            <person name="Cheng J.-F."/>
            <person name="Goodwin L."/>
            <person name="Pitluck S."/>
            <person name="Peters L."/>
            <person name="Ovchinnikova G."/>
            <person name="Lu M."/>
            <person name="Detter J.C."/>
            <person name="Han C."/>
            <person name="Tapia R."/>
            <person name="Land M."/>
            <person name="Hauser L."/>
            <person name="Kyrpides N."/>
            <person name="Ivanova N."/>
            <person name="Pagani I."/>
            <person name="Brambilla E.-M."/>
            <person name="Klenk H.-P."/>
            <person name="Woyke T."/>
        </authorList>
    </citation>
    <scope>NUCLEOTIDE SEQUENCE [LARGE SCALE GENOMIC DNA]</scope>
    <source>
        <strain evidence="7 8">NA-134</strain>
    </source>
</reference>
<evidence type="ECO:0000256" key="1">
    <source>
        <dbReference type="ARBA" id="ARBA00004193"/>
    </source>
</evidence>
<dbReference type="Gene3D" id="3.30.2030.20">
    <property type="match status" value="1"/>
</dbReference>
<keyword evidence="2" id="KW-1003">Cell membrane</keyword>
<organism evidence="7 8">
    <name type="scientific">Saccharomonospora cyanea NA-134</name>
    <dbReference type="NCBI Taxonomy" id="882082"/>
    <lineage>
        <taxon>Bacteria</taxon>
        <taxon>Bacillati</taxon>
        <taxon>Actinomycetota</taxon>
        <taxon>Actinomycetes</taxon>
        <taxon>Pseudonocardiales</taxon>
        <taxon>Pseudonocardiaceae</taxon>
        <taxon>Saccharomonospora</taxon>
    </lineage>
</organism>
<evidence type="ECO:0000256" key="2">
    <source>
        <dbReference type="ARBA" id="ARBA00022475"/>
    </source>
</evidence>
<keyword evidence="6" id="KW-0449">Lipoprotein</keyword>
<dbReference type="RefSeq" id="WP_005456527.1">
    <property type="nucleotide sequence ID" value="NZ_CM001440.1"/>
</dbReference>
<dbReference type="PROSITE" id="PS51257">
    <property type="entry name" value="PROKAR_LIPOPROTEIN"/>
    <property type="match status" value="1"/>
</dbReference>
<dbReference type="EMBL" id="CM001440">
    <property type="protein sequence ID" value="EHR61395.1"/>
    <property type="molecule type" value="Genomic_DNA"/>
</dbReference>
<gene>
    <name evidence="7" type="ORF">SaccyDRAFT_2533</name>
</gene>
<evidence type="ECO:0000256" key="5">
    <source>
        <dbReference type="ARBA" id="ARBA00023139"/>
    </source>
</evidence>
<evidence type="ECO:0000256" key="6">
    <source>
        <dbReference type="ARBA" id="ARBA00023288"/>
    </source>
</evidence>
<keyword evidence="8" id="KW-1185">Reference proteome</keyword>
<evidence type="ECO:0000313" key="8">
    <source>
        <dbReference type="Proteomes" id="UP000002791"/>
    </source>
</evidence>
<dbReference type="InterPro" id="IPR032018">
    <property type="entry name" value="LppA/LppB/LprP"/>
</dbReference>
<keyword evidence="5" id="KW-0564">Palmitate</keyword>
<proteinExistence type="predicted"/>
<accession>H5XEC7</accession>
<keyword evidence="4" id="KW-0472">Membrane</keyword>
<dbReference type="GO" id="GO:0005886">
    <property type="term" value="C:plasma membrane"/>
    <property type="evidence" value="ECO:0007669"/>
    <property type="project" value="UniProtKB-SubCell"/>
</dbReference>
<dbReference type="eggNOG" id="ENOG50344H5">
    <property type="taxonomic scope" value="Bacteria"/>
</dbReference>
<name>H5XEC7_9PSEU</name>
<dbReference type="Pfam" id="PF16708">
    <property type="entry name" value="LppA"/>
    <property type="match status" value="1"/>
</dbReference>
<evidence type="ECO:0000256" key="4">
    <source>
        <dbReference type="ARBA" id="ARBA00023136"/>
    </source>
</evidence>
<protein>
    <submittedName>
        <fullName evidence="7">Uncharacterized protein</fullName>
    </submittedName>
</protein>